<sequence>MELTWFRRPSADQPGTLNACYNAVDRHVVSGLADHPAITGSSTLDFAALLEQVAALAGALQALGVEQGHLVRVLLDDPVERVLAWLACERLGAVHGDVSSASIVIASSDLDEPGVRARILSGVPGSDPGRDVDWLLAIKAGREQPAGCTPVAPDAAAYVVAGEVVLLQELGSHPSEVGELHARLYDGLPLTLP</sequence>
<gene>
    <name evidence="2" type="ORF">NOCA2680013</name>
</gene>
<reference evidence="2" key="1">
    <citation type="submission" date="2015-08" db="EMBL/GenBank/DDBJ databases">
        <authorList>
            <person name="Babu N.S."/>
            <person name="Beckwith C.J."/>
            <person name="Beseler K.G."/>
            <person name="Brison A."/>
            <person name="Carone J.V."/>
            <person name="Caskin T.P."/>
            <person name="Diamond M."/>
            <person name="Durham M.E."/>
            <person name="Foxe J.M."/>
            <person name="Go M."/>
            <person name="Henderson B.A."/>
            <person name="Jones I.B."/>
            <person name="McGettigan J.A."/>
            <person name="Micheletti S.J."/>
            <person name="Nasrallah M.E."/>
            <person name="Ortiz D."/>
            <person name="Piller C.R."/>
            <person name="Privatt S.R."/>
            <person name="Schneider S.L."/>
            <person name="Sharp S."/>
            <person name="Smith T.C."/>
            <person name="Stanton J.D."/>
            <person name="Ullery H.E."/>
            <person name="Wilson R.J."/>
            <person name="Serrano M.G."/>
            <person name="Buck G."/>
            <person name="Lee V."/>
            <person name="Wang Y."/>
            <person name="Carvalho R."/>
            <person name="Voegtly L."/>
            <person name="Shi R."/>
            <person name="Duckworth R."/>
            <person name="Johnson A."/>
            <person name="Loviza R."/>
            <person name="Walstead R."/>
            <person name="Shah Z."/>
            <person name="Kiflezghi M."/>
            <person name="Wade K."/>
            <person name="Ball S.L."/>
            <person name="Bradley K.W."/>
            <person name="Asai D.J."/>
            <person name="Bowman C.A."/>
            <person name="Russell D.A."/>
            <person name="Pope W.H."/>
            <person name="Jacobs-Sera D."/>
            <person name="Hendrix R.W."/>
            <person name="Hatfull G.F."/>
        </authorList>
    </citation>
    <scope>NUCLEOTIDE SEQUENCE</scope>
</reference>
<evidence type="ECO:0000259" key="1">
    <source>
        <dbReference type="Pfam" id="PF00501"/>
    </source>
</evidence>
<dbReference type="InterPro" id="IPR000873">
    <property type="entry name" value="AMP-dep_synth/lig_dom"/>
</dbReference>
<dbReference type="Pfam" id="PF00501">
    <property type="entry name" value="AMP-binding"/>
    <property type="match status" value="1"/>
</dbReference>
<evidence type="ECO:0000313" key="2">
    <source>
        <dbReference type="EMBL" id="CUR59763.1"/>
    </source>
</evidence>
<dbReference type="EMBL" id="CZKA01000065">
    <property type="protein sequence ID" value="CUR59763.1"/>
    <property type="molecule type" value="Genomic_DNA"/>
</dbReference>
<name>A0A2P2CCP8_9ZZZZ</name>
<organism evidence="2">
    <name type="scientific">metagenome</name>
    <dbReference type="NCBI Taxonomy" id="256318"/>
    <lineage>
        <taxon>unclassified sequences</taxon>
        <taxon>metagenomes</taxon>
    </lineage>
</organism>
<dbReference type="PANTHER" id="PTHR43347">
    <property type="entry name" value="ACYL-COA SYNTHETASE"/>
    <property type="match status" value="1"/>
</dbReference>
<dbReference type="PANTHER" id="PTHR43347:SF3">
    <property type="entry name" value="ACYL-COA SYNTHETASE SHORT-CHAIN FAMILY MEMBER 3, MITOCHONDRIAL"/>
    <property type="match status" value="1"/>
</dbReference>
<dbReference type="Gene3D" id="3.40.50.12780">
    <property type="entry name" value="N-terminal domain of ligase-like"/>
    <property type="match status" value="1"/>
</dbReference>
<dbReference type="SUPFAM" id="SSF56801">
    <property type="entry name" value="Acetyl-CoA synthetase-like"/>
    <property type="match status" value="1"/>
</dbReference>
<feature type="domain" description="AMP-dependent synthetase/ligase" evidence="1">
    <location>
        <begin position="30"/>
        <end position="95"/>
    </location>
</feature>
<dbReference type="AlphaFoldDB" id="A0A2P2CCP8"/>
<protein>
    <recommendedName>
        <fullName evidence="1">AMP-dependent synthetase/ligase domain-containing protein</fullName>
    </recommendedName>
</protein>
<proteinExistence type="predicted"/>
<dbReference type="InterPro" id="IPR042099">
    <property type="entry name" value="ANL_N_sf"/>
</dbReference>
<dbReference type="GO" id="GO:0050218">
    <property type="term" value="F:propionate-CoA ligase activity"/>
    <property type="evidence" value="ECO:0007669"/>
    <property type="project" value="TreeGrafter"/>
</dbReference>
<accession>A0A2P2CCP8</accession>